<evidence type="ECO:0000256" key="5">
    <source>
        <dbReference type="ARBA" id="ARBA00022592"/>
    </source>
</evidence>
<dbReference type="GO" id="GO:0005886">
    <property type="term" value="C:plasma membrane"/>
    <property type="evidence" value="ECO:0007669"/>
    <property type="project" value="UniProtKB-SubCell"/>
</dbReference>
<keyword evidence="6 9" id="KW-0812">Transmembrane</keyword>
<dbReference type="AlphaFoldDB" id="F2KSB4"/>
<dbReference type="InterPro" id="IPR000515">
    <property type="entry name" value="MetI-like"/>
</dbReference>
<keyword evidence="5 10" id="KW-0592">Phosphate transport</keyword>
<keyword evidence="4 10" id="KW-1003">Cell membrane</keyword>
<keyword evidence="8 9" id="KW-0472">Membrane</keyword>
<reference evidence="12 13" key="1">
    <citation type="submission" date="2011-03" db="EMBL/GenBank/DDBJ databases">
        <title>The complete genome of Archaeoglobus veneficus SNP6.</title>
        <authorList>
            <consortium name="US DOE Joint Genome Institute (JGI-PGF)"/>
            <person name="Lucas S."/>
            <person name="Copeland A."/>
            <person name="Lapidus A."/>
            <person name="Bruce D."/>
            <person name="Goodwin L."/>
            <person name="Pitluck S."/>
            <person name="Kyrpides N."/>
            <person name="Mavromatis K."/>
            <person name="Pagani I."/>
            <person name="Ivanova N."/>
            <person name="Mikhailova N."/>
            <person name="Lu M."/>
            <person name="Detter J.C."/>
            <person name="Tapia R."/>
            <person name="Han C."/>
            <person name="Land M."/>
            <person name="Hauser L."/>
            <person name="Markowitz V."/>
            <person name="Cheng J.-F."/>
            <person name="Hugenholtz P."/>
            <person name="Woyke T."/>
            <person name="Wu D."/>
            <person name="Spring S."/>
            <person name="Brambilla E."/>
            <person name="Klenk H.-P."/>
            <person name="Eisen J.A."/>
        </authorList>
    </citation>
    <scope>NUCLEOTIDE SEQUENCE [LARGE SCALE GENOMIC DNA]</scope>
    <source>
        <strain>SNP6</strain>
    </source>
</reference>
<name>F2KSB4_ARCVS</name>
<keyword evidence="3 9" id="KW-0813">Transport</keyword>
<evidence type="ECO:0000256" key="7">
    <source>
        <dbReference type="ARBA" id="ARBA00022989"/>
    </source>
</evidence>
<proteinExistence type="inferred from homology"/>
<dbReference type="Gene3D" id="1.10.3720.10">
    <property type="entry name" value="MetI-like"/>
    <property type="match status" value="1"/>
</dbReference>
<evidence type="ECO:0000256" key="2">
    <source>
        <dbReference type="ARBA" id="ARBA00007069"/>
    </source>
</evidence>
<feature type="transmembrane region" description="Helical" evidence="9">
    <location>
        <begin position="12"/>
        <end position="39"/>
    </location>
</feature>
<dbReference type="SUPFAM" id="SSF161098">
    <property type="entry name" value="MetI-like"/>
    <property type="match status" value="1"/>
</dbReference>
<dbReference type="STRING" id="693661.Arcve_0869"/>
<evidence type="ECO:0000256" key="1">
    <source>
        <dbReference type="ARBA" id="ARBA00004651"/>
    </source>
</evidence>
<protein>
    <recommendedName>
        <fullName evidence="10">Phosphate transport system permease protein</fullName>
    </recommendedName>
</protein>
<evidence type="ECO:0000256" key="8">
    <source>
        <dbReference type="ARBA" id="ARBA00023136"/>
    </source>
</evidence>
<comment type="subcellular location">
    <subcellularLocation>
        <location evidence="1 9">Cell membrane</location>
        <topology evidence="1 9">Multi-pass membrane protein</topology>
    </subcellularLocation>
</comment>
<dbReference type="InterPro" id="IPR051124">
    <property type="entry name" value="Phosphate_Transport_Permease"/>
</dbReference>
<dbReference type="GeneID" id="10393972"/>
<evidence type="ECO:0000256" key="4">
    <source>
        <dbReference type="ARBA" id="ARBA00022475"/>
    </source>
</evidence>
<evidence type="ECO:0000256" key="9">
    <source>
        <dbReference type="RuleBase" id="RU363032"/>
    </source>
</evidence>
<evidence type="ECO:0000256" key="3">
    <source>
        <dbReference type="ARBA" id="ARBA00022448"/>
    </source>
</evidence>
<dbReference type="Pfam" id="PF00528">
    <property type="entry name" value="BPD_transp_1"/>
    <property type="match status" value="1"/>
</dbReference>
<feature type="transmembrane region" description="Helical" evidence="9">
    <location>
        <begin position="110"/>
        <end position="130"/>
    </location>
</feature>
<evidence type="ECO:0000256" key="6">
    <source>
        <dbReference type="ARBA" id="ARBA00022692"/>
    </source>
</evidence>
<keyword evidence="13" id="KW-1185">Reference proteome</keyword>
<evidence type="ECO:0000313" key="13">
    <source>
        <dbReference type="Proteomes" id="UP000008136"/>
    </source>
</evidence>
<dbReference type="OrthoDB" id="338493at2157"/>
<sequence length="290" mass="30939">MELKEKLLQSLFFISGISAIVILLAITAFIAATGVQFFQHVSITEIFSTDWDPTASPPGWGMLVLFAGTLYIAAIAMTISIPAGLMLAIYMSEVASSAVREYLKPAIESIAGIPTVVLGLFGIIFLAPFISEIFNVPLALNALNAGILVGFLAIPTIASISEDVLAAIPRDFRFASEALGATKWQTISRVVLPAGIGGIVAAIMLALGRVIGETMVVLMVAGNAKAMPHSIFDPVRPVTANIAIELPETVVGDLHYQALFAQGLLLLLITFVINLAADQVLERYRRRFGQ</sequence>
<dbReference type="GO" id="GO:0006817">
    <property type="term" value="P:phosphate ion transport"/>
    <property type="evidence" value="ECO:0007669"/>
    <property type="project" value="UniProtKB-KW"/>
</dbReference>
<feature type="transmembrane region" description="Helical" evidence="9">
    <location>
        <begin position="256"/>
        <end position="277"/>
    </location>
</feature>
<dbReference type="Proteomes" id="UP000008136">
    <property type="component" value="Chromosome"/>
</dbReference>
<dbReference type="NCBIfam" id="TIGR02138">
    <property type="entry name" value="phosphate_pstC"/>
    <property type="match status" value="1"/>
</dbReference>
<comment type="similarity">
    <text evidence="2 10">Belongs to the binding-protein-dependent transport system permease family. CysTW subfamily.</text>
</comment>
<dbReference type="PROSITE" id="PS50928">
    <property type="entry name" value="ABC_TM1"/>
    <property type="match status" value="1"/>
</dbReference>
<dbReference type="HOGENOM" id="CLU_033621_1_0_2"/>
<dbReference type="KEGG" id="ave:Arcve_0869"/>
<accession>F2KSB4</accession>
<gene>
    <name evidence="12" type="ordered locus">Arcve_0869</name>
</gene>
<keyword evidence="7 9" id="KW-1133">Transmembrane helix</keyword>
<dbReference type="CDD" id="cd06261">
    <property type="entry name" value="TM_PBP2"/>
    <property type="match status" value="1"/>
</dbReference>
<dbReference type="eggNOG" id="arCOG00167">
    <property type="taxonomic scope" value="Archaea"/>
</dbReference>
<organism evidence="12 13">
    <name type="scientific">Archaeoglobus veneficus (strain DSM 11195 / SNP6)</name>
    <dbReference type="NCBI Taxonomy" id="693661"/>
    <lineage>
        <taxon>Archaea</taxon>
        <taxon>Methanobacteriati</taxon>
        <taxon>Methanobacteriota</taxon>
        <taxon>Archaeoglobi</taxon>
        <taxon>Archaeoglobales</taxon>
        <taxon>Archaeoglobaceae</taxon>
        <taxon>Archaeoglobus</taxon>
    </lineage>
</organism>
<dbReference type="GO" id="GO:0005315">
    <property type="term" value="F:phosphate transmembrane transporter activity"/>
    <property type="evidence" value="ECO:0007669"/>
    <property type="project" value="InterPro"/>
</dbReference>
<comment type="function">
    <text evidence="10">Part of the binding-protein-dependent transport system for phosphate; probably responsible for the translocation of the substrate across the membrane.</text>
</comment>
<dbReference type="EMBL" id="CP002588">
    <property type="protein sequence ID" value="AEA46883.1"/>
    <property type="molecule type" value="Genomic_DNA"/>
</dbReference>
<dbReference type="PANTHER" id="PTHR30425:SF1">
    <property type="entry name" value="PHOSPHATE TRANSPORT SYSTEM PERMEASE PROTEIN PSTC"/>
    <property type="match status" value="1"/>
</dbReference>
<dbReference type="InterPro" id="IPR011864">
    <property type="entry name" value="Phosphate_PstC"/>
</dbReference>
<feature type="domain" description="ABC transmembrane type-1" evidence="11">
    <location>
        <begin position="66"/>
        <end position="277"/>
    </location>
</feature>
<dbReference type="RefSeq" id="WP_013683555.1">
    <property type="nucleotide sequence ID" value="NC_015320.1"/>
</dbReference>
<evidence type="ECO:0000313" key="12">
    <source>
        <dbReference type="EMBL" id="AEA46883.1"/>
    </source>
</evidence>
<evidence type="ECO:0000259" key="11">
    <source>
        <dbReference type="PROSITE" id="PS50928"/>
    </source>
</evidence>
<dbReference type="InterPro" id="IPR035906">
    <property type="entry name" value="MetI-like_sf"/>
</dbReference>
<dbReference type="PANTHER" id="PTHR30425">
    <property type="entry name" value="PHOSPHATE TRANSPORT SYSTEM PERMEASE PROTEIN PST"/>
    <property type="match status" value="1"/>
</dbReference>
<evidence type="ECO:0000256" key="10">
    <source>
        <dbReference type="RuleBase" id="RU363054"/>
    </source>
</evidence>
<feature type="transmembrane region" description="Helical" evidence="9">
    <location>
        <begin position="59"/>
        <end position="89"/>
    </location>
</feature>
<feature type="transmembrane region" description="Helical" evidence="9">
    <location>
        <begin position="190"/>
        <end position="211"/>
    </location>
</feature>
<feature type="transmembrane region" description="Helical" evidence="9">
    <location>
        <begin position="142"/>
        <end position="169"/>
    </location>
</feature>